<dbReference type="EMBL" id="JBHSWU010000366">
    <property type="protein sequence ID" value="MFC6725039.1"/>
    <property type="molecule type" value="Genomic_DNA"/>
</dbReference>
<protein>
    <submittedName>
        <fullName evidence="2">Monooxygenase</fullName>
    </submittedName>
</protein>
<name>A0ABD5S029_9EURY</name>
<reference evidence="2 3" key="1">
    <citation type="journal article" date="2019" name="Int. J. Syst. Evol. Microbiol.">
        <title>The Global Catalogue of Microorganisms (GCM) 10K type strain sequencing project: providing services to taxonomists for standard genome sequencing and annotation.</title>
        <authorList>
            <consortium name="The Broad Institute Genomics Platform"/>
            <consortium name="The Broad Institute Genome Sequencing Center for Infectious Disease"/>
            <person name="Wu L."/>
            <person name="Ma J."/>
        </authorList>
    </citation>
    <scope>NUCLEOTIDE SEQUENCE [LARGE SCALE GENOMIC DNA]</scope>
    <source>
        <strain evidence="2 3">NBRC 111368</strain>
    </source>
</reference>
<feature type="region of interest" description="Disordered" evidence="1">
    <location>
        <begin position="57"/>
        <end position="76"/>
    </location>
</feature>
<keyword evidence="2" id="KW-0503">Monooxygenase</keyword>
<dbReference type="GO" id="GO:0004497">
    <property type="term" value="F:monooxygenase activity"/>
    <property type="evidence" value="ECO:0007669"/>
    <property type="project" value="UniProtKB-KW"/>
</dbReference>
<evidence type="ECO:0000313" key="2">
    <source>
        <dbReference type="EMBL" id="MFC6725039.1"/>
    </source>
</evidence>
<feature type="non-terminal residue" evidence="2">
    <location>
        <position position="1"/>
    </location>
</feature>
<keyword evidence="2" id="KW-0560">Oxidoreductase</keyword>
<proteinExistence type="predicted"/>
<dbReference type="AlphaFoldDB" id="A0ABD5S029"/>
<evidence type="ECO:0000256" key="1">
    <source>
        <dbReference type="SAM" id="MobiDB-lite"/>
    </source>
</evidence>
<dbReference type="Proteomes" id="UP001596328">
    <property type="component" value="Unassembled WGS sequence"/>
</dbReference>
<sequence>ENAFDAYAAQRETAAEWNKDAAGAALESLQGDSPLTKVKKRAAAELAEYYEPAGEWLDTAPYGPASGPPIANGSKY</sequence>
<evidence type="ECO:0000313" key="3">
    <source>
        <dbReference type="Proteomes" id="UP001596328"/>
    </source>
</evidence>
<organism evidence="2 3">
    <name type="scientific">Halobium palmae</name>
    <dbReference type="NCBI Taxonomy" id="1776492"/>
    <lineage>
        <taxon>Archaea</taxon>
        <taxon>Methanobacteriati</taxon>
        <taxon>Methanobacteriota</taxon>
        <taxon>Stenosarchaea group</taxon>
        <taxon>Halobacteria</taxon>
        <taxon>Halobacteriales</taxon>
        <taxon>Haloferacaceae</taxon>
        <taxon>Halobium</taxon>
    </lineage>
</organism>
<comment type="caution">
    <text evidence="2">The sequence shown here is derived from an EMBL/GenBank/DDBJ whole genome shotgun (WGS) entry which is preliminary data.</text>
</comment>
<keyword evidence="3" id="KW-1185">Reference proteome</keyword>
<accession>A0ABD5S029</accession>
<gene>
    <name evidence="2" type="ORF">ACFQE1_11785</name>
</gene>